<feature type="compositionally biased region" description="Acidic residues" evidence="1">
    <location>
        <begin position="441"/>
        <end position="464"/>
    </location>
</feature>
<reference evidence="2" key="2">
    <citation type="submission" date="2013-04" db="UniProtKB">
        <authorList>
            <consortium name="EnsemblPlants"/>
        </authorList>
    </citation>
    <scope>IDENTIFICATION</scope>
</reference>
<feature type="compositionally biased region" description="Basic residues" evidence="1">
    <location>
        <begin position="53"/>
        <end position="67"/>
    </location>
</feature>
<dbReference type="EnsemblPlants" id="OB04G15770.1">
    <property type="protein sequence ID" value="OB04G15770.1"/>
    <property type="gene ID" value="OB04G15770"/>
</dbReference>
<feature type="region of interest" description="Disordered" evidence="1">
    <location>
        <begin position="1"/>
        <end position="93"/>
    </location>
</feature>
<proteinExistence type="predicted"/>
<dbReference type="AlphaFoldDB" id="J3LWQ2"/>
<sequence length="464" mass="52409">MTRGSSRNLLEKQRKQRQDLVSTSAESDGDNSPRVQYPRGRIGKKKVDEVSPRRRGKRTANRQRPNGRIRIEEPSSSPPPTRSTRRACDAQRPNHEAAVGAIRLYTKPVLTVAIGHETPRKVVDYLKNMSRARTDLQVDWYNSLFLGRKKSSIMEMKWIDWDFMQKQSNQVAKTAVNLCHQKNIDALMSMAYNWSEELIGQFYASAYFEDSDDGLEEQVRWLTEGIEYSITISQFASIFGLNAVDLSKADLHLQPALSQETIKRLYVDDSTKVTLGTVKGLLPHFDLLLKMIKTTLSPKSGNKIALTARHAALLWSMRASAPPFSVMKYIWNEIQEIVLDPSKGLAYAPFLHQMIQRGIRTTSSSSSSPITIALSAIFGLCKKNAMKIKSNERKINQILRDSSHEIPQESEDEDYIDPFVAYEAELAARAAGASSSRTPQDDDNDEDDDDEDDNDDDDADDDEE</sequence>
<dbReference type="eggNOG" id="ENOG502R20R">
    <property type="taxonomic scope" value="Eukaryota"/>
</dbReference>
<evidence type="ECO:0000256" key="1">
    <source>
        <dbReference type="SAM" id="MobiDB-lite"/>
    </source>
</evidence>
<organism evidence="2">
    <name type="scientific">Oryza brachyantha</name>
    <name type="common">malo sina</name>
    <dbReference type="NCBI Taxonomy" id="4533"/>
    <lineage>
        <taxon>Eukaryota</taxon>
        <taxon>Viridiplantae</taxon>
        <taxon>Streptophyta</taxon>
        <taxon>Embryophyta</taxon>
        <taxon>Tracheophyta</taxon>
        <taxon>Spermatophyta</taxon>
        <taxon>Magnoliopsida</taxon>
        <taxon>Liliopsida</taxon>
        <taxon>Poales</taxon>
        <taxon>Poaceae</taxon>
        <taxon>BOP clade</taxon>
        <taxon>Oryzoideae</taxon>
        <taxon>Oryzeae</taxon>
        <taxon>Oryzinae</taxon>
        <taxon>Oryza</taxon>
    </lineage>
</organism>
<dbReference type="HOGENOM" id="CLU_589731_0_0_1"/>
<feature type="region of interest" description="Disordered" evidence="1">
    <location>
        <begin position="427"/>
        <end position="464"/>
    </location>
</feature>
<keyword evidence="3" id="KW-1185">Reference proteome</keyword>
<feature type="region of interest" description="Disordered" evidence="1">
    <location>
        <begin position="399"/>
        <end position="418"/>
    </location>
</feature>
<evidence type="ECO:0000313" key="2">
    <source>
        <dbReference type="EnsemblPlants" id="OB04G15770.1"/>
    </source>
</evidence>
<protein>
    <submittedName>
        <fullName evidence="2">Uncharacterized protein</fullName>
    </submittedName>
</protein>
<dbReference type="Gramene" id="OB04G15770.1">
    <property type="protein sequence ID" value="OB04G15770.1"/>
    <property type="gene ID" value="OB04G15770"/>
</dbReference>
<feature type="compositionally biased region" description="Basic and acidic residues" evidence="1">
    <location>
        <begin position="9"/>
        <end position="18"/>
    </location>
</feature>
<reference evidence="2" key="1">
    <citation type="journal article" date="2013" name="Nat. Commun.">
        <title>Whole-genome sequencing of Oryza brachyantha reveals mechanisms underlying Oryza genome evolution.</title>
        <authorList>
            <person name="Chen J."/>
            <person name="Huang Q."/>
            <person name="Gao D."/>
            <person name="Wang J."/>
            <person name="Lang Y."/>
            <person name="Liu T."/>
            <person name="Li B."/>
            <person name="Bai Z."/>
            <person name="Luis Goicoechea J."/>
            <person name="Liang C."/>
            <person name="Chen C."/>
            <person name="Zhang W."/>
            <person name="Sun S."/>
            <person name="Liao Y."/>
            <person name="Zhang X."/>
            <person name="Yang L."/>
            <person name="Song C."/>
            <person name="Wang M."/>
            <person name="Shi J."/>
            <person name="Liu G."/>
            <person name="Liu J."/>
            <person name="Zhou H."/>
            <person name="Zhou W."/>
            <person name="Yu Q."/>
            <person name="An N."/>
            <person name="Chen Y."/>
            <person name="Cai Q."/>
            <person name="Wang B."/>
            <person name="Liu B."/>
            <person name="Min J."/>
            <person name="Huang Y."/>
            <person name="Wu H."/>
            <person name="Li Z."/>
            <person name="Zhang Y."/>
            <person name="Yin Y."/>
            <person name="Song W."/>
            <person name="Jiang J."/>
            <person name="Jackson S.A."/>
            <person name="Wing R.A."/>
            <person name="Wang J."/>
            <person name="Chen M."/>
        </authorList>
    </citation>
    <scope>NUCLEOTIDE SEQUENCE [LARGE SCALE GENOMIC DNA]</scope>
    <source>
        <strain evidence="2">cv. IRGC 101232</strain>
    </source>
</reference>
<feature type="compositionally biased region" description="Low complexity" evidence="1">
    <location>
        <begin position="427"/>
        <end position="437"/>
    </location>
</feature>
<dbReference type="Proteomes" id="UP000006038">
    <property type="component" value="Chromosome 4"/>
</dbReference>
<evidence type="ECO:0000313" key="3">
    <source>
        <dbReference type="Proteomes" id="UP000006038"/>
    </source>
</evidence>
<dbReference type="OMA" id="IMEMKWI"/>
<name>J3LWQ2_ORYBR</name>
<accession>J3LWQ2</accession>